<evidence type="ECO:0000256" key="2">
    <source>
        <dbReference type="ARBA" id="ARBA00023002"/>
    </source>
</evidence>
<dbReference type="InterPro" id="IPR036291">
    <property type="entry name" value="NAD(P)-bd_dom_sf"/>
</dbReference>
<dbReference type="PANTHER" id="PTHR48106">
    <property type="entry name" value="QUINONE OXIDOREDUCTASE PIG3-RELATED"/>
    <property type="match status" value="1"/>
</dbReference>
<dbReference type="Gene3D" id="3.90.180.10">
    <property type="entry name" value="Medium-chain alcohol dehydrogenases, catalytic domain"/>
    <property type="match status" value="1"/>
</dbReference>
<dbReference type="InterPro" id="IPR013149">
    <property type="entry name" value="ADH-like_C"/>
</dbReference>
<proteinExistence type="predicted"/>
<dbReference type="EC" id="1.6.5.5" evidence="4"/>
<sequence>MQAIVVHAYGNSEQLQWREWPDPEPGSGQVRIRTRLTSVNFADIAARRGGYDAGAAPPFVPGLDVVGTVEALGPGVRDLEVGTRVAAFPLGGSYATLTLAPAALTFPVPDTLGDEAVAGLTVLTTAYGLLTRAGRLSPGETVLVHAAAGGVGSTAVQLARVLGAGRVIGTAGSARKCDFVRALGADFAIHSLEEDFAQRVLEVTGGTGADLILDPVSGAVLERGLSCLAPFGRLVSYSQMTERPAQISTRPLHRQNRAVIGFSNGHLRRSRPEALRPDVEALLRLLEEGRLKLQIGARFPLSEAARAHDLIESRQNVGKVLLVP</sequence>
<dbReference type="GO" id="GO:0003960">
    <property type="term" value="F:quinone reductase (NADPH) activity"/>
    <property type="evidence" value="ECO:0007669"/>
    <property type="project" value="UniProtKB-EC"/>
</dbReference>
<evidence type="ECO:0000256" key="1">
    <source>
        <dbReference type="ARBA" id="ARBA00022857"/>
    </source>
</evidence>
<organism evidence="4 5">
    <name type="scientific">Deinobacterium chartae</name>
    <dbReference type="NCBI Taxonomy" id="521158"/>
    <lineage>
        <taxon>Bacteria</taxon>
        <taxon>Thermotogati</taxon>
        <taxon>Deinococcota</taxon>
        <taxon>Deinococci</taxon>
        <taxon>Deinococcales</taxon>
        <taxon>Deinococcaceae</taxon>
        <taxon>Deinobacterium</taxon>
    </lineage>
</organism>
<dbReference type="InterPro" id="IPR013154">
    <property type="entry name" value="ADH-like_N"/>
</dbReference>
<evidence type="ECO:0000259" key="3">
    <source>
        <dbReference type="SMART" id="SM00829"/>
    </source>
</evidence>
<dbReference type="Proteomes" id="UP000569951">
    <property type="component" value="Unassembled WGS sequence"/>
</dbReference>
<dbReference type="PANTHER" id="PTHR48106:SF13">
    <property type="entry name" value="QUINONE OXIDOREDUCTASE-RELATED"/>
    <property type="match status" value="1"/>
</dbReference>
<comment type="caution">
    <text evidence="4">The sequence shown here is derived from an EMBL/GenBank/DDBJ whole genome shotgun (WGS) entry which is preliminary data.</text>
</comment>
<dbReference type="InterPro" id="IPR020843">
    <property type="entry name" value="ER"/>
</dbReference>
<dbReference type="InterPro" id="IPR002364">
    <property type="entry name" value="Quin_OxRdtase/zeta-crystal_CS"/>
</dbReference>
<keyword evidence="5" id="KW-1185">Reference proteome</keyword>
<dbReference type="Pfam" id="PF00107">
    <property type="entry name" value="ADH_zinc_N"/>
    <property type="match status" value="1"/>
</dbReference>
<keyword evidence="2 4" id="KW-0560">Oxidoreductase</keyword>
<dbReference type="GO" id="GO:0035925">
    <property type="term" value="F:mRNA 3'-UTR AU-rich region binding"/>
    <property type="evidence" value="ECO:0007669"/>
    <property type="project" value="TreeGrafter"/>
</dbReference>
<dbReference type="RefSeq" id="WP_183983311.1">
    <property type="nucleotide sequence ID" value="NZ_JACHHG010000001.1"/>
</dbReference>
<dbReference type="EMBL" id="JACHHG010000001">
    <property type="protein sequence ID" value="MBB6096635.1"/>
    <property type="molecule type" value="Genomic_DNA"/>
</dbReference>
<dbReference type="CDD" id="cd08241">
    <property type="entry name" value="QOR1"/>
    <property type="match status" value="1"/>
</dbReference>
<feature type="domain" description="Enoyl reductase (ER)" evidence="3">
    <location>
        <begin position="10"/>
        <end position="322"/>
    </location>
</feature>
<reference evidence="4 5" key="1">
    <citation type="submission" date="2020-08" db="EMBL/GenBank/DDBJ databases">
        <title>Genomic Encyclopedia of Type Strains, Phase IV (KMG-IV): sequencing the most valuable type-strain genomes for metagenomic binning, comparative biology and taxonomic classification.</title>
        <authorList>
            <person name="Goeker M."/>
        </authorList>
    </citation>
    <scope>NUCLEOTIDE SEQUENCE [LARGE SCALE GENOMIC DNA]</scope>
    <source>
        <strain evidence="4 5">DSM 21458</strain>
    </source>
</reference>
<dbReference type="InterPro" id="IPR011032">
    <property type="entry name" value="GroES-like_sf"/>
</dbReference>
<evidence type="ECO:0000313" key="4">
    <source>
        <dbReference type="EMBL" id="MBB6096635.1"/>
    </source>
</evidence>
<evidence type="ECO:0000313" key="5">
    <source>
        <dbReference type="Proteomes" id="UP000569951"/>
    </source>
</evidence>
<dbReference type="PROSITE" id="PS01162">
    <property type="entry name" value="QOR_ZETA_CRYSTAL"/>
    <property type="match status" value="1"/>
</dbReference>
<dbReference type="Pfam" id="PF08240">
    <property type="entry name" value="ADH_N"/>
    <property type="match status" value="1"/>
</dbReference>
<accession>A0A841HXW3</accession>
<name>A0A841HXW3_9DEIO</name>
<dbReference type="SUPFAM" id="SSF50129">
    <property type="entry name" value="GroES-like"/>
    <property type="match status" value="1"/>
</dbReference>
<keyword evidence="1" id="KW-0521">NADP</keyword>
<dbReference type="GO" id="GO:0005829">
    <property type="term" value="C:cytosol"/>
    <property type="evidence" value="ECO:0007669"/>
    <property type="project" value="TreeGrafter"/>
</dbReference>
<dbReference type="SUPFAM" id="SSF51735">
    <property type="entry name" value="NAD(P)-binding Rossmann-fold domains"/>
    <property type="match status" value="1"/>
</dbReference>
<protein>
    <submittedName>
        <fullName evidence="4">NADPH2:quinone reductase</fullName>
        <ecNumber evidence="4">1.6.5.5</ecNumber>
    </submittedName>
</protein>
<dbReference type="Gene3D" id="3.40.50.720">
    <property type="entry name" value="NAD(P)-binding Rossmann-like Domain"/>
    <property type="match status" value="1"/>
</dbReference>
<dbReference type="AlphaFoldDB" id="A0A841HXW3"/>
<gene>
    <name evidence="4" type="ORF">HNR42_000047</name>
</gene>
<dbReference type="SMART" id="SM00829">
    <property type="entry name" value="PKS_ER"/>
    <property type="match status" value="1"/>
</dbReference>
<dbReference type="GO" id="GO:0008270">
    <property type="term" value="F:zinc ion binding"/>
    <property type="evidence" value="ECO:0007669"/>
    <property type="project" value="InterPro"/>
</dbReference>
<dbReference type="GO" id="GO:0070402">
    <property type="term" value="F:NADPH binding"/>
    <property type="evidence" value="ECO:0007669"/>
    <property type="project" value="TreeGrafter"/>
</dbReference>